<sequence>MCTSPRFGAADGSVAFSSPGVRGARMKSAALSSVSWARWKLSPAAESVVLAGTVPSPHAWLAVPGNWTATASTSLPELSRSFAL</sequence>
<protein>
    <submittedName>
        <fullName evidence="1">Uncharacterized protein</fullName>
    </submittedName>
</protein>
<accession>A0A838CJW4</accession>
<organism evidence="1 2">
    <name type="scientific">Corynebacterium wankanglinii</name>
    <dbReference type="NCBI Taxonomy" id="2735136"/>
    <lineage>
        <taxon>Bacteria</taxon>
        <taxon>Bacillati</taxon>
        <taxon>Actinomycetota</taxon>
        <taxon>Actinomycetes</taxon>
        <taxon>Mycobacteriales</taxon>
        <taxon>Corynebacteriaceae</taxon>
        <taxon>Corynebacterium</taxon>
    </lineage>
</organism>
<proteinExistence type="predicted"/>
<reference evidence="1 2" key="1">
    <citation type="submission" date="2020-05" db="EMBL/GenBank/DDBJ databases">
        <title>Descriptions of Corynebacterium xxxx sp. nov., Corynebacterium yyyy sp. nov. and Corynebacterium zzzz sp. nov.</title>
        <authorList>
            <person name="Zhang G."/>
        </authorList>
    </citation>
    <scope>NUCLEOTIDE SEQUENCE [LARGE SCALE GENOMIC DNA]</scope>
    <source>
        <strain evidence="2">zg-915</strain>
    </source>
</reference>
<gene>
    <name evidence="1" type="ORF">HMC16_05750</name>
</gene>
<evidence type="ECO:0000313" key="1">
    <source>
        <dbReference type="EMBL" id="MBA1835227.1"/>
    </source>
</evidence>
<name>A0A838CJW4_9CORY</name>
<comment type="caution">
    <text evidence="1">The sequence shown here is derived from an EMBL/GenBank/DDBJ whole genome shotgun (WGS) entry which is preliminary data.</text>
</comment>
<dbReference type="Proteomes" id="UP000581408">
    <property type="component" value="Unassembled WGS sequence"/>
</dbReference>
<dbReference type="EMBL" id="JABFEE010000005">
    <property type="protein sequence ID" value="MBA1835227.1"/>
    <property type="molecule type" value="Genomic_DNA"/>
</dbReference>
<dbReference type="AlphaFoldDB" id="A0A838CJW4"/>
<evidence type="ECO:0000313" key="2">
    <source>
        <dbReference type="Proteomes" id="UP000581408"/>
    </source>
</evidence>